<keyword evidence="11" id="KW-1185">Reference proteome</keyword>
<dbReference type="PANTHER" id="PTHR30269:SF37">
    <property type="entry name" value="MEMBRANE TRANSPORTER PROTEIN"/>
    <property type="match status" value="1"/>
</dbReference>
<dbReference type="Pfam" id="PF01925">
    <property type="entry name" value="TauE"/>
    <property type="match status" value="1"/>
</dbReference>
<proteinExistence type="inferred from homology"/>
<evidence type="ECO:0000256" key="9">
    <source>
        <dbReference type="SAM" id="MobiDB-lite"/>
    </source>
</evidence>
<evidence type="ECO:0000256" key="5">
    <source>
        <dbReference type="ARBA" id="ARBA00022692"/>
    </source>
</evidence>
<gene>
    <name evidence="10" type="ORF">RM590_11560</name>
</gene>
<comment type="subcellular location">
    <subcellularLocation>
        <location evidence="1 8">Cell membrane</location>
        <topology evidence="1 8">Multi-pass membrane protein</topology>
    </subcellularLocation>
</comment>
<feature type="transmembrane region" description="Helical" evidence="8">
    <location>
        <begin position="67"/>
        <end position="87"/>
    </location>
</feature>
<sequence>MAAPVVAFAAPELLPGALVVTSMTLPTLTVITEWRHIHWRGLAWGLPARVPGALAGAWLVRVLGPRALGAVVGVMVLLATAASLWSARVRIRPASLLTAGAVSGLTGTATSIGGPPLALLYQHEPAARVRATLGAFFFFGAAISLAALALAGELDGEQIRAGLLLTPFVLAGFLAGRPLRTRLGPARSVLSDQSASSDAVRPQALGGLGGTPRKAPDRHSYLAVLGRFGWGHLPALAGGAARCRVWRRGPGKTGWAGPPGAGPARGALLATVAASGAALILRSLA</sequence>
<dbReference type="PANTHER" id="PTHR30269">
    <property type="entry name" value="TRANSMEMBRANE PROTEIN YFCA"/>
    <property type="match status" value="1"/>
</dbReference>
<feature type="transmembrane region" description="Helical" evidence="8">
    <location>
        <begin position="158"/>
        <end position="176"/>
    </location>
</feature>
<protein>
    <recommendedName>
        <fullName evidence="8">Probable membrane transporter protein</fullName>
    </recommendedName>
</protein>
<evidence type="ECO:0000313" key="11">
    <source>
        <dbReference type="Proteomes" id="UP001183246"/>
    </source>
</evidence>
<organism evidence="10 11">
    <name type="scientific">Streptomyces litchfieldiae</name>
    <dbReference type="NCBI Taxonomy" id="3075543"/>
    <lineage>
        <taxon>Bacteria</taxon>
        <taxon>Bacillati</taxon>
        <taxon>Actinomycetota</taxon>
        <taxon>Actinomycetes</taxon>
        <taxon>Kitasatosporales</taxon>
        <taxon>Streptomycetaceae</taxon>
        <taxon>Streptomyces</taxon>
    </lineage>
</organism>
<keyword evidence="5 8" id="KW-0812">Transmembrane</keyword>
<dbReference type="InterPro" id="IPR052017">
    <property type="entry name" value="TSUP"/>
</dbReference>
<dbReference type="Proteomes" id="UP001183246">
    <property type="component" value="Unassembled WGS sequence"/>
</dbReference>
<evidence type="ECO:0000313" key="10">
    <source>
        <dbReference type="EMBL" id="MDT0343246.1"/>
    </source>
</evidence>
<evidence type="ECO:0000256" key="2">
    <source>
        <dbReference type="ARBA" id="ARBA00009142"/>
    </source>
</evidence>
<comment type="similarity">
    <text evidence="2 8">Belongs to the 4-toluene sulfonate uptake permease (TSUP) (TC 2.A.102) family.</text>
</comment>
<keyword evidence="3" id="KW-0813">Transport</keyword>
<evidence type="ECO:0000256" key="3">
    <source>
        <dbReference type="ARBA" id="ARBA00022448"/>
    </source>
</evidence>
<feature type="region of interest" description="Disordered" evidence="9">
    <location>
        <begin position="194"/>
        <end position="214"/>
    </location>
</feature>
<keyword evidence="6 8" id="KW-1133">Transmembrane helix</keyword>
<reference evidence="11" key="1">
    <citation type="submission" date="2023-07" db="EMBL/GenBank/DDBJ databases">
        <title>30 novel species of actinomycetes from the DSMZ collection.</title>
        <authorList>
            <person name="Nouioui I."/>
        </authorList>
    </citation>
    <scope>NUCLEOTIDE SEQUENCE [LARGE SCALE GENOMIC DNA]</scope>
    <source>
        <strain evidence="11">DSM 44938</strain>
    </source>
</reference>
<keyword evidence="7 8" id="KW-0472">Membrane</keyword>
<evidence type="ECO:0000256" key="6">
    <source>
        <dbReference type="ARBA" id="ARBA00022989"/>
    </source>
</evidence>
<dbReference type="RefSeq" id="WP_311704576.1">
    <property type="nucleotide sequence ID" value="NZ_JAVREL010000005.1"/>
</dbReference>
<evidence type="ECO:0000256" key="4">
    <source>
        <dbReference type="ARBA" id="ARBA00022475"/>
    </source>
</evidence>
<keyword evidence="4 8" id="KW-1003">Cell membrane</keyword>
<evidence type="ECO:0000256" key="1">
    <source>
        <dbReference type="ARBA" id="ARBA00004651"/>
    </source>
</evidence>
<dbReference type="InterPro" id="IPR002781">
    <property type="entry name" value="TM_pro_TauE-like"/>
</dbReference>
<accession>A0ABU2MP59</accession>
<feature type="transmembrane region" description="Helical" evidence="8">
    <location>
        <begin position="99"/>
        <end position="121"/>
    </location>
</feature>
<name>A0ABU2MP59_9ACTN</name>
<evidence type="ECO:0000256" key="8">
    <source>
        <dbReference type="RuleBase" id="RU363041"/>
    </source>
</evidence>
<dbReference type="EMBL" id="JAVREL010000005">
    <property type="protein sequence ID" value="MDT0343246.1"/>
    <property type="molecule type" value="Genomic_DNA"/>
</dbReference>
<comment type="caution">
    <text evidence="10">The sequence shown here is derived from an EMBL/GenBank/DDBJ whole genome shotgun (WGS) entry which is preliminary data.</text>
</comment>
<feature type="transmembrane region" description="Helical" evidence="8">
    <location>
        <begin position="133"/>
        <end position="152"/>
    </location>
</feature>
<evidence type="ECO:0000256" key="7">
    <source>
        <dbReference type="ARBA" id="ARBA00023136"/>
    </source>
</evidence>